<keyword evidence="8 11" id="KW-0234">DNA repair</keyword>
<dbReference type="CTD" id="32322"/>
<keyword evidence="11" id="KW-0233">DNA recombination</keyword>
<dbReference type="AlphaFoldDB" id="A0AAJ7SJ51"/>
<dbReference type="InterPro" id="IPR000977">
    <property type="entry name" value="DNA_ligase_ATP-dep"/>
</dbReference>
<dbReference type="GO" id="GO:0046872">
    <property type="term" value="F:metal ion binding"/>
    <property type="evidence" value="ECO:0007669"/>
    <property type="project" value="UniProtKB-KW"/>
</dbReference>
<keyword evidence="9" id="KW-0539">Nucleus</keyword>
<sequence>MFIECIFPSLPVSFFPIIRLLLPNLDNVRGAYHMKETMIGREYIRLTGLSQETRKAQEILNFKRSDPSGKRFGFRKGFETLVFEILKNRSNMKSSELSIQKINDILNEMTKSKDAAQTQLKFLFSHCDPLEHKWLIRIILRHSLNIRKSTSVVLGALHPMAEEMYSVNRNLEDICMTLYDAELVVSRPKIGLGKPFGFMLSARSNLASLESDMGHSEFLMEIKFDGERVQCHKNQNEFSYYSRGYNEYSATYGTSGQHDNSLSSYLSRAIDPHVVTCIFDGEMMSYDGISKKFVPKGRSRDLKKIKTDDVSHQPCYMIFDLLYYNGKVFTDKPLLERRRVLENLLTPIEGRVQLSAARSGLTKDEALKFMNEATSNLEEGIVIKKADGPYVPNERDAGWLKLKRDYMNEGVADLDVIIVGAYYAAGKTAIIYDSLLVAVAEDPETSSDPPKYFYSFGRVHSGLSEAFMKDLLGKTGDAWKPFNRDKCPTWLKMSSMANCPNVIIEPKSSVILTVKAAELVPTKSFMTECSMRFPRVSALRFDKPWKDCMRYSELAKLYRETKGTMTAGDLKIDLETKKEQVRSGRGRSPQRKIKVQLERKLTPVKRVKSDFLLGKEFCIFAEKSVRSALEKAVRRHGGTCVLLPRPSTFMVVADRLSFRIKTILETRDVAKVSSWGLKRKMT</sequence>
<evidence type="ECO:0000256" key="3">
    <source>
        <dbReference type="ARBA" id="ARBA00022723"/>
    </source>
</evidence>
<dbReference type="CDD" id="cd07968">
    <property type="entry name" value="OBF_DNA_ligase_IV"/>
    <property type="match status" value="1"/>
</dbReference>
<organism evidence="14 15">
    <name type="scientific">Galendromus occidentalis</name>
    <name type="common">western predatory mite</name>
    <dbReference type="NCBI Taxonomy" id="34638"/>
    <lineage>
        <taxon>Eukaryota</taxon>
        <taxon>Metazoa</taxon>
        <taxon>Ecdysozoa</taxon>
        <taxon>Arthropoda</taxon>
        <taxon>Chelicerata</taxon>
        <taxon>Arachnida</taxon>
        <taxon>Acari</taxon>
        <taxon>Parasitiformes</taxon>
        <taxon>Mesostigmata</taxon>
        <taxon>Gamasina</taxon>
        <taxon>Phytoseioidea</taxon>
        <taxon>Phytoseiidae</taxon>
        <taxon>Typhlodrominae</taxon>
        <taxon>Galendromus</taxon>
    </lineage>
</organism>
<dbReference type="EC" id="6.5.1.1" evidence="11"/>
<dbReference type="InterPro" id="IPR012308">
    <property type="entry name" value="DNA_ligase_ATP-dep_N"/>
</dbReference>
<dbReference type="KEGG" id="goe:100905076"/>
<dbReference type="GO" id="GO:0003910">
    <property type="term" value="F:DNA ligase (ATP) activity"/>
    <property type="evidence" value="ECO:0007669"/>
    <property type="project" value="UniProtKB-EC"/>
</dbReference>
<dbReference type="SUPFAM" id="SSF50249">
    <property type="entry name" value="Nucleic acid-binding proteins"/>
    <property type="match status" value="1"/>
</dbReference>
<dbReference type="SUPFAM" id="SSF56091">
    <property type="entry name" value="DNA ligase/mRNA capping enzyme, catalytic domain"/>
    <property type="match status" value="1"/>
</dbReference>
<dbReference type="InterPro" id="IPR016059">
    <property type="entry name" value="DNA_ligase_ATP-dep_CS"/>
</dbReference>
<evidence type="ECO:0000256" key="6">
    <source>
        <dbReference type="ARBA" id="ARBA00022840"/>
    </source>
</evidence>
<evidence type="ECO:0000256" key="12">
    <source>
        <dbReference type="RuleBase" id="RU004196"/>
    </source>
</evidence>
<dbReference type="RefSeq" id="XP_028969005.1">
    <property type="nucleotide sequence ID" value="XM_029113172.1"/>
</dbReference>
<evidence type="ECO:0000256" key="8">
    <source>
        <dbReference type="ARBA" id="ARBA00023204"/>
    </source>
</evidence>
<accession>A0AAJ7SJ51</accession>
<dbReference type="CDD" id="cd07903">
    <property type="entry name" value="Adenylation_DNA_ligase_IV"/>
    <property type="match status" value="1"/>
</dbReference>
<evidence type="ECO:0000256" key="2">
    <source>
        <dbReference type="ARBA" id="ARBA00022598"/>
    </source>
</evidence>
<dbReference type="InterPro" id="IPR036599">
    <property type="entry name" value="DNA_ligase_N_sf"/>
</dbReference>
<evidence type="ECO:0000313" key="15">
    <source>
        <dbReference type="RefSeq" id="XP_028969005.1"/>
    </source>
</evidence>
<dbReference type="PROSITE" id="PS50160">
    <property type="entry name" value="DNA_LIGASE_A3"/>
    <property type="match status" value="1"/>
</dbReference>
<dbReference type="InterPro" id="IPR012310">
    <property type="entry name" value="DNA_ligase_ATP-dep_cent"/>
</dbReference>
<keyword evidence="4 11" id="KW-0547">Nucleotide-binding</keyword>
<keyword evidence="7" id="KW-0460">Magnesium</keyword>
<dbReference type="Gene3D" id="1.10.3260.10">
    <property type="entry name" value="DNA ligase, ATP-dependent, N-terminal domain"/>
    <property type="match status" value="1"/>
</dbReference>
<keyword evidence="3" id="KW-0479">Metal-binding</keyword>
<dbReference type="PROSITE" id="PS00697">
    <property type="entry name" value="DNA_LIGASE_A1"/>
    <property type="match status" value="1"/>
</dbReference>
<dbReference type="GO" id="GO:0005524">
    <property type="term" value="F:ATP binding"/>
    <property type="evidence" value="ECO:0007669"/>
    <property type="project" value="UniProtKB-KW"/>
</dbReference>
<dbReference type="Gene3D" id="2.40.50.140">
    <property type="entry name" value="Nucleic acid-binding proteins"/>
    <property type="match status" value="1"/>
</dbReference>
<dbReference type="InterPro" id="IPR012340">
    <property type="entry name" value="NA-bd_OB-fold"/>
</dbReference>
<keyword evidence="14" id="KW-1185">Reference proteome</keyword>
<protein>
    <recommendedName>
        <fullName evidence="11">DNA ligase</fullName>
        <ecNumber evidence="11">6.5.1.1</ecNumber>
    </recommendedName>
</protein>
<dbReference type="GeneID" id="100905076"/>
<dbReference type="GO" id="GO:0005958">
    <property type="term" value="C:DNA-dependent protein kinase-DNA ligase 4 complex"/>
    <property type="evidence" value="ECO:0007669"/>
    <property type="project" value="TreeGrafter"/>
</dbReference>
<evidence type="ECO:0000256" key="9">
    <source>
        <dbReference type="ARBA" id="ARBA00023242"/>
    </source>
</evidence>
<dbReference type="GO" id="GO:0071897">
    <property type="term" value="P:DNA biosynthetic process"/>
    <property type="evidence" value="ECO:0007669"/>
    <property type="project" value="InterPro"/>
</dbReference>
<dbReference type="InterPro" id="IPR044125">
    <property type="entry name" value="Adenylation_DNA_ligase_IV"/>
</dbReference>
<keyword evidence="5 11" id="KW-0227">DNA damage</keyword>
<evidence type="ECO:0000256" key="1">
    <source>
        <dbReference type="ARBA" id="ARBA00007572"/>
    </source>
</evidence>
<dbReference type="GO" id="GO:0006297">
    <property type="term" value="P:nucleotide-excision repair, DNA gap filling"/>
    <property type="evidence" value="ECO:0007669"/>
    <property type="project" value="TreeGrafter"/>
</dbReference>
<evidence type="ECO:0000259" key="13">
    <source>
        <dbReference type="PROSITE" id="PS50160"/>
    </source>
</evidence>
<evidence type="ECO:0000256" key="11">
    <source>
        <dbReference type="RuleBase" id="RU000617"/>
    </source>
</evidence>
<reference evidence="15" key="1">
    <citation type="submission" date="2025-08" db="UniProtKB">
        <authorList>
            <consortium name="RefSeq"/>
        </authorList>
    </citation>
    <scope>IDENTIFICATION</scope>
</reference>
<dbReference type="InterPro" id="IPR029710">
    <property type="entry name" value="LIG4"/>
</dbReference>
<dbReference type="Gene3D" id="3.30.470.30">
    <property type="entry name" value="DNA ligase/mRNA capping enzyme"/>
    <property type="match status" value="1"/>
</dbReference>
<evidence type="ECO:0000256" key="5">
    <source>
        <dbReference type="ARBA" id="ARBA00022763"/>
    </source>
</evidence>
<dbReference type="GO" id="GO:0032807">
    <property type="term" value="C:DNA ligase IV complex"/>
    <property type="evidence" value="ECO:0007669"/>
    <property type="project" value="TreeGrafter"/>
</dbReference>
<evidence type="ECO:0000256" key="4">
    <source>
        <dbReference type="ARBA" id="ARBA00022741"/>
    </source>
</evidence>
<evidence type="ECO:0000313" key="14">
    <source>
        <dbReference type="Proteomes" id="UP000694867"/>
    </source>
</evidence>
<proteinExistence type="inferred from homology"/>
<dbReference type="PANTHER" id="PTHR45997">
    <property type="entry name" value="DNA LIGASE 4"/>
    <property type="match status" value="1"/>
</dbReference>
<evidence type="ECO:0000256" key="10">
    <source>
        <dbReference type="ARBA" id="ARBA00034003"/>
    </source>
</evidence>
<dbReference type="GO" id="GO:0003677">
    <property type="term" value="F:DNA binding"/>
    <property type="evidence" value="ECO:0007669"/>
    <property type="project" value="InterPro"/>
</dbReference>
<dbReference type="GO" id="GO:0006310">
    <property type="term" value="P:DNA recombination"/>
    <property type="evidence" value="ECO:0007669"/>
    <property type="project" value="UniProtKB-KW"/>
</dbReference>
<dbReference type="Gene3D" id="3.40.50.10190">
    <property type="entry name" value="BRCT domain"/>
    <property type="match status" value="1"/>
</dbReference>
<dbReference type="Pfam" id="PF04675">
    <property type="entry name" value="DNA_ligase_A_N"/>
    <property type="match status" value="1"/>
</dbReference>
<gene>
    <name evidence="15" type="primary">LOC100905076</name>
</gene>
<feature type="domain" description="ATP-dependent DNA ligase family profile" evidence="13">
    <location>
        <begin position="307"/>
        <end position="441"/>
    </location>
</feature>
<dbReference type="Proteomes" id="UP000694867">
    <property type="component" value="Unplaced"/>
</dbReference>
<dbReference type="PANTHER" id="PTHR45997:SF1">
    <property type="entry name" value="DNA LIGASE 4"/>
    <property type="match status" value="1"/>
</dbReference>
<dbReference type="Pfam" id="PF04679">
    <property type="entry name" value="DNA_ligase_A_C"/>
    <property type="match status" value="1"/>
</dbReference>
<dbReference type="InterPro" id="IPR012309">
    <property type="entry name" value="DNA_ligase_ATP-dep_C"/>
</dbReference>
<evidence type="ECO:0000256" key="7">
    <source>
        <dbReference type="ARBA" id="ARBA00022842"/>
    </source>
</evidence>
<dbReference type="NCBIfam" id="TIGR00574">
    <property type="entry name" value="dnl1"/>
    <property type="match status" value="1"/>
</dbReference>
<keyword evidence="2 11" id="KW-0436">Ligase</keyword>
<dbReference type="Pfam" id="PF01068">
    <property type="entry name" value="DNA_ligase_A_M"/>
    <property type="match status" value="1"/>
</dbReference>
<comment type="similarity">
    <text evidence="1 12">Belongs to the ATP-dependent DNA ligase family.</text>
</comment>
<keyword evidence="6 11" id="KW-0067">ATP-binding</keyword>
<dbReference type="GO" id="GO:0006303">
    <property type="term" value="P:double-strand break repair via nonhomologous end joining"/>
    <property type="evidence" value="ECO:0007669"/>
    <property type="project" value="TreeGrafter"/>
</dbReference>
<comment type="catalytic activity">
    <reaction evidence="10 11">
        <text>ATP + (deoxyribonucleotide)n-3'-hydroxyl + 5'-phospho-(deoxyribonucleotide)m = (deoxyribonucleotide)n+m + AMP + diphosphate.</text>
        <dbReference type="EC" id="6.5.1.1"/>
    </reaction>
</comment>
<dbReference type="InterPro" id="IPR036420">
    <property type="entry name" value="BRCT_dom_sf"/>
</dbReference>
<name>A0AAJ7SJ51_9ACAR</name>